<proteinExistence type="predicted"/>
<dbReference type="Gene3D" id="3.30.70.270">
    <property type="match status" value="1"/>
</dbReference>
<keyword evidence="3" id="KW-1185">Reference proteome</keyword>
<gene>
    <name evidence="2" type="ORF">MA16_Dca017620</name>
</gene>
<evidence type="ECO:0000313" key="3">
    <source>
        <dbReference type="Proteomes" id="UP000233837"/>
    </source>
</evidence>
<dbReference type="AlphaFoldDB" id="A0A2I0XIW9"/>
<name>A0A2I0XIW9_9ASPA</name>
<protein>
    <submittedName>
        <fullName evidence="2">Putative mitochondrial protein</fullName>
    </submittedName>
</protein>
<dbReference type="PANTHER" id="PTHR31635:SF196">
    <property type="entry name" value="REVERSE TRANSCRIPTASE DOMAIN-CONTAINING PROTEIN-RELATED"/>
    <property type="match status" value="1"/>
</dbReference>
<sequence length="332" mass="37139">MPMGIKSTALALIPKTKHAASFADFRPIAHCNVIYKIVSKIIANRLKPIMPSIVKNTQSGFIKTRISTDNIILAQEILSYAAKGKKNVFCAKFDIRKAFDTVSREFILARLHQKGFPAVFINWVKNCIIDVNFLIVIKGALDGFFPSSAGLRQGCPLSPYLFCIAMDAFSSILDNNIFIGVQYKNFKLSHLLYADDLLVFGEASTANYTHLMNAINCFTNSTGLHINLDKSSIILPKHLTSADDISSYLGLTSRDLVTYLGVPISFRRLKISDIYPLLDDIIRKLSGWNAKLLSFAGRLQYLKFTMINSIAYWIKGGHFTKSCFQILQESCL</sequence>
<dbReference type="PROSITE" id="PS50878">
    <property type="entry name" value="RT_POL"/>
    <property type="match status" value="1"/>
</dbReference>
<dbReference type="Pfam" id="PF00078">
    <property type="entry name" value="RVT_1"/>
    <property type="match status" value="1"/>
</dbReference>
<dbReference type="InterPro" id="IPR000477">
    <property type="entry name" value="RT_dom"/>
</dbReference>
<dbReference type="EMBL" id="KZ501849">
    <property type="protein sequence ID" value="PKU87848.1"/>
    <property type="molecule type" value="Genomic_DNA"/>
</dbReference>
<dbReference type="CDD" id="cd01650">
    <property type="entry name" value="RT_nLTR_like"/>
    <property type="match status" value="1"/>
</dbReference>
<evidence type="ECO:0000259" key="1">
    <source>
        <dbReference type="PROSITE" id="PS50878"/>
    </source>
</evidence>
<dbReference type="SUPFAM" id="SSF56672">
    <property type="entry name" value="DNA/RNA polymerases"/>
    <property type="match status" value="1"/>
</dbReference>
<dbReference type="PANTHER" id="PTHR31635">
    <property type="entry name" value="REVERSE TRANSCRIPTASE DOMAIN-CONTAINING PROTEIN-RELATED"/>
    <property type="match status" value="1"/>
</dbReference>
<dbReference type="InterPro" id="IPR043502">
    <property type="entry name" value="DNA/RNA_pol_sf"/>
</dbReference>
<feature type="domain" description="Reverse transcriptase" evidence="1">
    <location>
        <begin position="1"/>
        <end position="264"/>
    </location>
</feature>
<dbReference type="InterPro" id="IPR043128">
    <property type="entry name" value="Rev_trsase/Diguanyl_cyclase"/>
</dbReference>
<reference evidence="2 3" key="2">
    <citation type="journal article" date="2017" name="Nature">
        <title>The Apostasia genome and the evolution of orchids.</title>
        <authorList>
            <person name="Zhang G.Q."/>
            <person name="Liu K.W."/>
            <person name="Li Z."/>
            <person name="Lohaus R."/>
            <person name="Hsiao Y.Y."/>
            <person name="Niu S.C."/>
            <person name="Wang J.Y."/>
            <person name="Lin Y.C."/>
            <person name="Xu Q."/>
            <person name="Chen L.J."/>
            <person name="Yoshida K."/>
            <person name="Fujiwara S."/>
            <person name="Wang Z.W."/>
            <person name="Zhang Y.Q."/>
            <person name="Mitsuda N."/>
            <person name="Wang M."/>
            <person name="Liu G.H."/>
            <person name="Pecoraro L."/>
            <person name="Huang H.X."/>
            <person name="Xiao X.J."/>
            <person name="Lin M."/>
            <person name="Wu X.Y."/>
            <person name="Wu W.L."/>
            <person name="Chen Y.Y."/>
            <person name="Chang S.B."/>
            <person name="Sakamoto S."/>
            <person name="Ohme-Takagi M."/>
            <person name="Yagi M."/>
            <person name="Zeng S.J."/>
            <person name="Shen C.Y."/>
            <person name="Yeh C.M."/>
            <person name="Luo Y.B."/>
            <person name="Tsai W.C."/>
            <person name="Van de Peer Y."/>
            <person name="Liu Z.J."/>
        </authorList>
    </citation>
    <scope>NUCLEOTIDE SEQUENCE [LARGE SCALE GENOMIC DNA]</scope>
    <source>
        <tissue evidence="2">The whole plant</tissue>
    </source>
</reference>
<dbReference type="Proteomes" id="UP000233837">
    <property type="component" value="Unassembled WGS sequence"/>
</dbReference>
<evidence type="ECO:0000313" key="2">
    <source>
        <dbReference type="EMBL" id="PKU87848.1"/>
    </source>
</evidence>
<organism evidence="2 3">
    <name type="scientific">Dendrobium catenatum</name>
    <dbReference type="NCBI Taxonomy" id="906689"/>
    <lineage>
        <taxon>Eukaryota</taxon>
        <taxon>Viridiplantae</taxon>
        <taxon>Streptophyta</taxon>
        <taxon>Embryophyta</taxon>
        <taxon>Tracheophyta</taxon>
        <taxon>Spermatophyta</taxon>
        <taxon>Magnoliopsida</taxon>
        <taxon>Liliopsida</taxon>
        <taxon>Asparagales</taxon>
        <taxon>Orchidaceae</taxon>
        <taxon>Epidendroideae</taxon>
        <taxon>Malaxideae</taxon>
        <taxon>Dendrobiinae</taxon>
        <taxon>Dendrobium</taxon>
    </lineage>
</organism>
<reference evidence="2 3" key="1">
    <citation type="journal article" date="2016" name="Sci. Rep.">
        <title>The Dendrobium catenatum Lindl. genome sequence provides insights into polysaccharide synthase, floral development and adaptive evolution.</title>
        <authorList>
            <person name="Zhang G.Q."/>
            <person name="Xu Q."/>
            <person name="Bian C."/>
            <person name="Tsai W.C."/>
            <person name="Yeh C.M."/>
            <person name="Liu K.W."/>
            <person name="Yoshida K."/>
            <person name="Zhang L.S."/>
            <person name="Chang S.B."/>
            <person name="Chen F."/>
            <person name="Shi Y."/>
            <person name="Su Y.Y."/>
            <person name="Zhang Y.Q."/>
            <person name="Chen L.J."/>
            <person name="Yin Y."/>
            <person name="Lin M."/>
            <person name="Huang H."/>
            <person name="Deng H."/>
            <person name="Wang Z.W."/>
            <person name="Zhu S.L."/>
            <person name="Zhao X."/>
            <person name="Deng C."/>
            <person name="Niu S.C."/>
            <person name="Huang J."/>
            <person name="Wang M."/>
            <person name="Liu G.H."/>
            <person name="Yang H.J."/>
            <person name="Xiao X.J."/>
            <person name="Hsiao Y.Y."/>
            <person name="Wu W.L."/>
            <person name="Chen Y.Y."/>
            <person name="Mitsuda N."/>
            <person name="Ohme-Takagi M."/>
            <person name="Luo Y.B."/>
            <person name="Van de Peer Y."/>
            <person name="Liu Z.J."/>
        </authorList>
    </citation>
    <scope>NUCLEOTIDE SEQUENCE [LARGE SCALE GENOMIC DNA]</scope>
    <source>
        <tissue evidence="2">The whole plant</tissue>
    </source>
</reference>
<accession>A0A2I0XIW9</accession>